<evidence type="ECO:0000313" key="17">
    <source>
        <dbReference type="Proteomes" id="UP001154282"/>
    </source>
</evidence>
<evidence type="ECO:0000256" key="14">
    <source>
        <dbReference type="SAM" id="Phobius"/>
    </source>
</evidence>
<evidence type="ECO:0000256" key="1">
    <source>
        <dbReference type="ARBA" id="ARBA00004123"/>
    </source>
</evidence>
<dbReference type="GO" id="GO:0003729">
    <property type="term" value="F:mRNA binding"/>
    <property type="evidence" value="ECO:0007669"/>
    <property type="project" value="InterPro"/>
</dbReference>
<comment type="subcellular location">
    <subcellularLocation>
        <location evidence="2">Cytoplasm</location>
    </subcellularLocation>
    <subcellularLocation>
        <location evidence="1">Nucleus</location>
    </subcellularLocation>
</comment>
<dbReference type="GO" id="GO:0000184">
    <property type="term" value="P:nuclear-transcribed mRNA catabolic process, nonsense-mediated decay"/>
    <property type="evidence" value="ECO:0007669"/>
    <property type="project" value="UniProtKB-KW"/>
</dbReference>
<feature type="region of interest" description="Disordered" evidence="13">
    <location>
        <begin position="648"/>
        <end position="667"/>
    </location>
</feature>
<evidence type="ECO:0000256" key="5">
    <source>
        <dbReference type="ARBA" id="ARBA00022490"/>
    </source>
</evidence>
<keyword evidence="10" id="KW-0866">Nonsense-mediated mRNA decay</keyword>
<dbReference type="PANTHER" id="PTHR46837">
    <property type="entry name" value="PROTEIN MLN51 HOMOLOG"/>
    <property type="match status" value="1"/>
</dbReference>
<dbReference type="InterPro" id="IPR018545">
    <property type="entry name" value="Btz_dom"/>
</dbReference>
<feature type="compositionally biased region" description="Basic and acidic residues" evidence="13">
    <location>
        <begin position="278"/>
        <end position="291"/>
    </location>
</feature>
<organism evidence="16 17">
    <name type="scientific">Linum tenue</name>
    <dbReference type="NCBI Taxonomy" id="586396"/>
    <lineage>
        <taxon>Eukaryota</taxon>
        <taxon>Viridiplantae</taxon>
        <taxon>Streptophyta</taxon>
        <taxon>Embryophyta</taxon>
        <taxon>Tracheophyta</taxon>
        <taxon>Spermatophyta</taxon>
        <taxon>Magnoliopsida</taxon>
        <taxon>eudicotyledons</taxon>
        <taxon>Gunneridae</taxon>
        <taxon>Pentapetalae</taxon>
        <taxon>rosids</taxon>
        <taxon>fabids</taxon>
        <taxon>Malpighiales</taxon>
        <taxon>Linaceae</taxon>
        <taxon>Linum</taxon>
    </lineage>
</organism>
<feature type="domain" description="Btz" evidence="15">
    <location>
        <begin position="108"/>
        <end position="199"/>
    </location>
</feature>
<evidence type="ECO:0000256" key="11">
    <source>
        <dbReference type="ARBA" id="ARBA00023187"/>
    </source>
</evidence>
<keyword evidence="14" id="KW-1133">Transmembrane helix</keyword>
<evidence type="ECO:0000256" key="9">
    <source>
        <dbReference type="ARBA" id="ARBA00022884"/>
    </source>
</evidence>
<evidence type="ECO:0000256" key="3">
    <source>
        <dbReference type="ARBA" id="ARBA00009548"/>
    </source>
</evidence>
<accession>A0AAV0QFN2</accession>
<feature type="compositionally biased region" description="Basic and acidic residues" evidence="13">
    <location>
        <begin position="125"/>
        <end position="135"/>
    </location>
</feature>
<dbReference type="InterPro" id="IPR044796">
    <property type="entry name" value="MLN51_plant"/>
</dbReference>
<evidence type="ECO:0000256" key="7">
    <source>
        <dbReference type="ARBA" id="ARBA00022816"/>
    </source>
</evidence>
<feature type="compositionally biased region" description="Acidic residues" evidence="13">
    <location>
        <begin position="73"/>
        <end position="98"/>
    </location>
</feature>
<evidence type="ECO:0000256" key="2">
    <source>
        <dbReference type="ARBA" id="ARBA00004496"/>
    </source>
</evidence>
<keyword evidence="12" id="KW-0539">Nucleus</keyword>
<keyword evidence="4" id="KW-0813">Transport</keyword>
<keyword evidence="11" id="KW-0508">mRNA splicing</keyword>
<evidence type="ECO:0000256" key="12">
    <source>
        <dbReference type="ARBA" id="ARBA00023242"/>
    </source>
</evidence>
<keyword evidence="14" id="KW-0812">Transmembrane</keyword>
<gene>
    <name evidence="16" type="ORF">LITE_LOCUS42755</name>
</gene>
<keyword evidence="6" id="KW-0507">mRNA processing</keyword>
<dbReference type="AlphaFoldDB" id="A0AAV0QFN2"/>
<keyword evidence="7" id="KW-0509">mRNA transport</keyword>
<evidence type="ECO:0000256" key="8">
    <source>
        <dbReference type="ARBA" id="ARBA00022845"/>
    </source>
</evidence>
<evidence type="ECO:0000256" key="13">
    <source>
        <dbReference type="SAM" id="MobiDB-lite"/>
    </source>
</evidence>
<dbReference type="Pfam" id="PF09405">
    <property type="entry name" value="Btz"/>
    <property type="match status" value="1"/>
</dbReference>
<keyword evidence="17" id="KW-1185">Reference proteome</keyword>
<comment type="caution">
    <text evidence="16">The sequence shown here is derived from an EMBL/GenBank/DDBJ whole genome shotgun (WGS) entry which is preliminary data.</text>
</comment>
<dbReference type="GO" id="GO:0035145">
    <property type="term" value="C:exon-exon junction complex"/>
    <property type="evidence" value="ECO:0007669"/>
    <property type="project" value="InterPro"/>
</dbReference>
<dbReference type="GO" id="GO:0051028">
    <property type="term" value="P:mRNA transport"/>
    <property type="evidence" value="ECO:0007669"/>
    <property type="project" value="UniProtKB-KW"/>
</dbReference>
<protein>
    <recommendedName>
        <fullName evidence="15">Btz domain-containing protein</fullName>
    </recommendedName>
</protein>
<keyword evidence="14" id="KW-0472">Membrane</keyword>
<feature type="region of interest" description="Disordered" evidence="13">
    <location>
        <begin position="277"/>
        <end position="299"/>
    </location>
</feature>
<feature type="compositionally biased region" description="Acidic residues" evidence="13">
    <location>
        <begin position="37"/>
        <end position="51"/>
    </location>
</feature>
<dbReference type="Proteomes" id="UP001154282">
    <property type="component" value="Unassembled WGS sequence"/>
</dbReference>
<keyword evidence="8" id="KW-0810">Translation regulation</keyword>
<proteinExistence type="inferred from homology"/>
<evidence type="ECO:0000256" key="6">
    <source>
        <dbReference type="ARBA" id="ARBA00022664"/>
    </source>
</evidence>
<reference evidence="16" key="1">
    <citation type="submission" date="2022-08" db="EMBL/GenBank/DDBJ databases">
        <authorList>
            <person name="Gutierrez-Valencia J."/>
        </authorList>
    </citation>
    <scope>NUCLEOTIDE SEQUENCE</scope>
</reference>
<dbReference type="GO" id="GO:0005737">
    <property type="term" value="C:cytoplasm"/>
    <property type="evidence" value="ECO:0007669"/>
    <property type="project" value="UniProtKB-SubCell"/>
</dbReference>
<feature type="compositionally biased region" description="Basic and acidic residues" evidence="13">
    <location>
        <begin position="1"/>
        <end position="14"/>
    </location>
</feature>
<dbReference type="GO" id="GO:0006397">
    <property type="term" value="P:mRNA processing"/>
    <property type="evidence" value="ECO:0007669"/>
    <property type="project" value="UniProtKB-KW"/>
</dbReference>
<feature type="compositionally biased region" description="Acidic residues" evidence="13">
    <location>
        <begin position="15"/>
        <end position="24"/>
    </location>
</feature>
<keyword evidence="5" id="KW-0963">Cytoplasm</keyword>
<evidence type="ECO:0000313" key="16">
    <source>
        <dbReference type="EMBL" id="CAI0543178.1"/>
    </source>
</evidence>
<name>A0AAV0QFN2_9ROSI</name>
<keyword evidence="9" id="KW-0694">RNA-binding</keyword>
<feature type="transmembrane region" description="Helical" evidence="14">
    <location>
        <begin position="723"/>
        <end position="747"/>
    </location>
</feature>
<dbReference type="EMBL" id="CAMGYJ010000009">
    <property type="protein sequence ID" value="CAI0543178.1"/>
    <property type="molecule type" value="Genomic_DNA"/>
</dbReference>
<dbReference type="GO" id="GO:0006417">
    <property type="term" value="P:regulation of translation"/>
    <property type="evidence" value="ECO:0007669"/>
    <property type="project" value="UniProtKB-KW"/>
</dbReference>
<evidence type="ECO:0000256" key="10">
    <source>
        <dbReference type="ARBA" id="ARBA00023161"/>
    </source>
</evidence>
<sequence length="756" mass="83142">MASGRGRAEERGGDDGGDGSDEEDLKWRRVRRRTESSDDDDDGEVREDNDDPSVSSAGAEFGDDSDGLGAAPEPEDEASPYCFDELDVGDGEDEDEGEGANRTVEFAAMAAERQMSSEGEEDKEQSERDQKEREAVAVPRSGAFFMHDDRTSRRGRGRQNYGFRRLIELHDEGKWQHDKFEQIQECDDKKKPSRIVRGRGPIKYPLARRYSRYPPKENGKAWMSRETRSNSGRALAEASSQVGSSALKKEVSASYVNCAARMDNPTISTFSHAISSLTKRDVQKRNTEGDSPKSVLSKTDPSMETAFASRLVRGLGDSTGRDQRPSNELIRENNLESVQWQGQGTGLPFSPQHTYQHPATSPNGGALMINNHVLPQTSFNNSFPPYFGGCSPEYTLFGSPSRALLPSASEIGTLLVSAGLNTELIHPAADRQLAFLPLQPVMTWANSPQSLQWNLSPSSQHVYQYTGSNQNGGALMMNNLVIPQTPFGNSFQPQFHGYGQHLYSPSGSSSVFDNSEMAMAWRVSAADGSYGRTYSGLDTHTNQNFTTTENLIPVNQVTSQHHGELGEIGISNLPAYFAAEQNFGSSASGLAWPQVWPANAGSVSSAYPSSTHPTPTTSANRCAKPTEPESCLTITGSVTTQFVNFHEGSNPVDGSEMPNTSRGEGGNKLQRQVNHYSLLQVRIYLDPSNLCTASSGNLLVIIATRMVRHCLTLHTTRLPKRKFTFFVAIESGILSFGLVQIPTQTLLKHWRRRRYR</sequence>
<evidence type="ECO:0000259" key="15">
    <source>
        <dbReference type="Pfam" id="PF09405"/>
    </source>
</evidence>
<feature type="region of interest" description="Disordered" evidence="13">
    <location>
        <begin position="1"/>
        <end position="156"/>
    </location>
</feature>
<evidence type="ECO:0000256" key="4">
    <source>
        <dbReference type="ARBA" id="ARBA00022448"/>
    </source>
</evidence>
<comment type="similarity">
    <text evidence="3">Belongs to the CASC3 family.</text>
</comment>
<dbReference type="GO" id="GO:0008380">
    <property type="term" value="P:RNA splicing"/>
    <property type="evidence" value="ECO:0007669"/>
    <property type="project" value="UniProtKB-KW"/>
</dbReference>
<dbReference type="PANTHER" id="PTHR46837:SF5">
    <property type="entry name" value="PROTEIN MLN51 HOMOLOG"/>
    <property type="match status" value="1"/>
</dbReference>